<keyword evidence="2" id="KW-1185">Reference proteome</keyword>
<sequence length="100" mass="11100">MVVFGKDKMHISSFVEVCCKLFDKNALDSFVDTEAIKIGFTNDIVSAMKILRDSLGAYNQKSTDVGIWADPEWLVVLGAAKKVLQLLGNIKIFQLKFGSE</sequence>
<gene>
    <name evidence="1" type="ORF">SAMN05444266_10586</name>
</gene>
<protein>
    <submittedName>
        <fullName evidence="1">Uncharacterized protein</fullName>
    </submittedName>
</protein>
<dbReference type="OrthoDB" id="893941at2"/>
<dbReference type="STRING" id="1419482.SAMN05444266_10586"/>
<organism evidence="1 2">
    <name type="scientific">Chitinophaga jiangningensis</name>
    <dbReference type="NCBI Taxonomy" id="1419482"/>
    <lineage>
        <taxon>Bacteria</taxon>
        <taxon>Pseudomonadati</taxon>
        <taxon>Bacteroidota</taxon>
        <taxon>Chitinophagia</taxon>
        <taxon>Chitinophagales</taxon>
        <taxon>Chitinophagaceae</taxon>
        <taxon>Chitinophaga</taxon>
    </lineage>
</organism>
<dbReference type="AlphaFoldDB" id="A0A1M7DQ90"/>
<proteinExistence type="predicted"/>
<evidence type="ECO:0000313" key="1">
    <source>
        <dbReference type="EMBL" id="SHL81558.1"/>
    </source>
</evidence>
<name>A0A1M7DQ90_9BACT</name>
<dbReference type="EMBL" id="FRBL01000005">
    <property type="protein sequence ID" value="SHL81558.1"/>
    <property type="molecule type" value="Genomic_DNA"/>
</dbReference>
<reference evidence="1 2" key="1">
    <citation type="submission" date="2016-11" db="EMBL/GenBank/DDBJ databases">
        <authorList>
            <person name="Jaros S."/>
            <person name="Januszkiewicz K."/>
            <person name="Wedrychowicz H."/>
        </authorList>
    </citation>
    <scope>NUCLEOTIDE SEQUENCE [LARGE SCALE GENOMIC DNA]</scope>
    <source>
        <strain evidence="1 2">DSM 27406</strain>
    </source>
</reference>
<dbReference type="RefSeq" id="WP_073081642.1">
    <property type="nucleotide sequence ID" value="NZ_FRBL01000005.1"/>
</dbReference>
<dbReference type="Proteomes" id="UP000184420">
    <property type="component" value="Unassembled WGS sequence"/>
</dbReference>
<accession>A0A1M7DQ90</accession>
<evidence type="ECO:0000313" key="2">
    <source>
        <dbReference type="Proteomes" id="UP000184420"/>
    </source>
</evidence>